<comment type="subunit">
    <text evidence="7">The glycine cleavage system is composed of four proteins: P, T, L and H.</text>
</comment>
<dbReference type="GO" id="GO:0008168">
    <property type="term" value="F:methyltransferase activity"/>
    <property type="evidence" value="ECO:0007669"/>
    <property type="project" value="UniProtKB-KW"/>
</dbReference>
<dbReference type="InterPro" id="IPR029043">
    <property type="entry name" value="GcvT/YgfZ_C"/>
</dbReference>
<comment type="caution">
    <text evidence="11">The sequence shown here is derived from an EMBL/GenBank/DDBJ whole genome shotgun (WGS) entry which is preliminary data.</text>
</comment>
<dbReference type="InterPro" id="IPR013977">
    <property type="entry name" value="GcvT_C"/>
</dbReference>
<dbReference type="GO" id="GO:0019464">
    <property type="term" value="P:glycine decarboxylation via glycine cleavage system"/>
    <property type="evidence" value="ECO:0007669"/>
    <property type="project" value="UniProtKB-UniRule"/>
</dbReference>
<evidence type="ECO:0000256" key="2">
    <source>
        <dbReference type="ARBA" id="ARBA00012616"/>
    </source>
</evidence>
<dbReference type="Gene3D" id="2.40.30.110">
    <property type="entry name" value="Aminomethyltransferase beta-barrel domains"/>
    <property type="match status" value="1"/>
</dbReference>
<dbReference type="Proteomes" id="UP000009315">
    <property type="component" value="Unassembled WGS sequence"/>
</dbReference>
<comment type="similarity">
    <text evidence="1 7">Belongs to the GcvT family.</text>
</comment>
<comment type="catalytic activity">
    <reaction evidence="6 7">
        <text>N(6)-[(R)-S(8)-aminomethyldihydrolipoyl]-L-lysyl-[protein] + (6S)-5,6,7,8-tetrahydrofolate = N(6)-[(R)-dihydrolipoyl]-L-lysyl-[protein] + (6R)-5,10-methylene-5,6,7,8-tetrahydrofolate + NH4(+)</text>
        <dbReference type="Rhea" id="RHEA:16945"/>
        <dbReference type="Rhea" id="RHEA-COMP:10475"/>
        <dbReference type="Rhea" id="RHEA-COMP:10492"/>
        <dbReference type="ChEBI" id="CHEBI:15636"/>
        <dbReference type="ChEBI" id="CHEBI:28938"/>
        <dbReference type="ChEBI" id="CHEBI:57453"/>
        <dbReference type="ChEBI" id="CHEBI:83100"/>
        <dbReference type="ChEBI" id="CHEBI:83143"/>
        <dbReference type="EC" id="2.1.2.10"/>
    </reaction>
</comment>
<protein>
    <recommendedName>
        <fullName evidence="2 7">Aminomethyltransferase</fullName>
        <ecNumber evidence="2 7">2.1.2.10</ecNumber>
    </recommendedName>
    <alternativeName>
        <fullName evidence="5 7">Glycine cleavage system T protein</fullName>
    </alternativeName>
</protein>
<name>K8EJM5_9FIRM</name>
<dbReference type="GO" id="GO:0004047">
    <property type="term" value="F:aminomethyltransferase activity"/>
    <property type="evidence" value="ECO:0007669"/>
    <property type="project" value="UniProtKB-UniRule"/>
</dbReference>
<dbReference type="HAMAP" id="MF_00259">
    <property type="entry name" value="GcvT"/>
    <property type="match status" value="1"/>
</dbReference>
<dbReference type="InterPro" id="IPR022903">
    <property type="entry name" value="GcvT_bac"/>
</dbReference>
<gene>
    <name evidence="7 11" type="primary">gcvT</name>
    <name evidence="11" type="ORF">DESHY_50079</name>
</gene>
<sequence>MTEIKRTPLYHAHLAAGGKMVEFGGWLMPVQYEGIIKEHQVVRSAAGLFDVSHMGEIKISGKGAGEFVQKVITNDVFRLRPGCAMYALLCNPQGGTIDDLLVYQLAPEQYLLVVNAANTDKDYQWLANLAPAGVEVDNVSETICQLALQGPAAQAILQKITAAELGAIRYFCFINGQVAGVECMISRTGYTGEDGFELYFAAAKATTVWQTILEAGREAGIKPAGLGARDTLRLEACLALYGHELTEEISPLMAELGWTVKFYKPEFIGREALLQEKQAGATHRLVGLEMIDRGIPRQGYQICKDGLPVGWVTSGSFAPTLNKNLALGYVAAQWTDTGSELEVMVRNKPLKARVVQKPFYKREV</sequence>
<dbReference type="GO" id="GO:0032259">
    <property type="term" value="P:methylation"/>
    <property type="evidence" value="ECO:0007669"/>
    <property type="project" value="UniProtKB-KW"/>
</dbReference>
<dbReference type="Gene3D" id="3.30.1360.120">
    <property type="entry name" value="Probable tRNA modification gtpase trme, domain 1"/>
    <property type="match status" value="1"/>
</dbReference>
<keyword evidence="11" id="KW-0489">Methyltransferase</keyword>
<dbReference type="NCBIfam" id="NF001567">
    <property type="entry name" value="PRK00389.1"/>
    <property type="match status" value="1"/>
</dbReference>
<dbReference type="PIRSF" id="PIRSF006487">
    <property type="entry name" value="GcvT"/>
    <property type="match status" value="1"/>
</dbReference>
<proteinExistence type="inferred from homology"/>
<dbReference type="EMBL" id="CAOS01000012">
    <property type="protein sequence ID" value="CCO08771.1"/>
    <property type="molecule type" value="Genomic_DNA"/>
</dbReference>
<dbReference type="NCBIfam" id="TIGR00528">
    <property type="entry name" value="gcvT"/>
    <property type="match status" value="1"/>
</dbReference>
<evidence type="ECO:0000313" key="12">
    <source>
        <dbReference type="Proteomes" id="UP000009315"/>
    </source>
</evidence>
<dbReference type="SUPFAM" id="SSF103025">
    <property type="entry name" value="Folate-binding domain"/>
    <property type="match status" value="1"/>
</dbReference>
<comment type="function">
    <text evidence="7">The glycine cleavage system catalyzes the degradation of glycine.</text>
</comment>
<keyword evidence="12" id="KW-1185">Reference proteome</keyword>
<dbReference type="GO" id="GO:0005960">
    <property type="term" value="C:glycine cleavage complex"/>
    <property type="evidence" value="ECO:0007669"/>
    <property type="project" value="InterPro"/>
</dbReference>
<dbReference type="EC" id="2.1.2.10" evidence="2 7"/>
<organism evidence="11 12">
    <name type="scientific">Desulforamulus hydrothermalis Lam5 = DSM 18033</name>
    <dbReference type="NCBI Taxonomy" id="1121428"/>
    <lineage>
        <taxon>Bacteria</taxon>
        <taxon>Bacillati</taxon>
        <taxon>Bacillota</taxon>
        <taxon>Clostridia</taxon>
        <taxon>Eubacteriales</taxon>
        <taxon>Peptococcaceae</taxon>
        <taxon>Desulforamulus</taxon>
    </lineage>
</organism>
<dbReference type="AlphaFoldDB" id="K8EJM5"/>
<dbReference type="PANTHER" id="PTHR43757">
    <property type="entry name" value="AMINOMETHYLTRANSFERASE"/>
    <property type="match status" value="1"/>
</dbReference>
<dbReference type="FunFam" id="4.10.1250.10:FF:000001">
    <property type="entry name" value="Aminomethyltransferase"/>
    <property type="match status" value="1"/>
</dbReference>
<reference evidence="11 12" key="1">
    <citation type="journal article" date="2013" name="Genome Announc.">
        <title>Genome Sequence of the Sulfate-Reducing Bacterium Desulfotomaculum hydrothermale Lam5(T).</title>
        <authorList>
            <person name="Amin O."/>
            <person name="Fardeau M.L."/>
            <person name="Valette O."/>
            <person name="Hirschler-Rea A."/>
            <person name="Barbe V."/>
            <person name="Medigue C."/>
            <person name="Vacherie B."/>
            <person name="Ollivier B."/>
            <person name="Bertin P.N."/>
            <person name="Dolla A."/>
        </authorList>
    </citation>
    <scope>NUCLEOTIDE SEQUENCE [LARGE SCALE GENOMIC DNA]</scope>
    <source>
        <strain evidence="12">Lam5 / DSM 18033</strain>
    </source>
</reference>
<dbReference type="InterPro" id="IPR006223">
    <property type="entry name" value="GcvT"/>
</dbReference>
<dbReference type="FunFam" id="3.30.70.1400:FF:000001">
    <property type="entry name" value="Aminomethyltransferase"/>
    <property type="match status" value="1"/>
</dbReference>
<dbReference type="RefSeq" id="WP_008412380.1">
    <property type="nucleotide sequence ID" value="NZ_CAOS01000012.1"/>
</dbReference>
<evidence type="ECO:0000256" key="5">
    <source>
        <dbReference type="ARBA" id="ARBA00031395"/>
    </source>
</evidence>
<evidence type="ECO:0000256" key="6">
    <source>
        <dbReference type="ARBA" id="ARBA00047665"/>
    </source>
</evidence>
<feature type="domain" description="Aminomethyltransferase C-terminal" evidence="10">
    <location>
        <begin position="284"/>
        <end position="361"/>
    </location>
</feature>
<evidence type="ECO:0000313" key="11">
    <source>
        <dbReference type="EMBL" id="CCO08771.1"/>
    </source>
</evidence>
<dbReference type="InterPro" id="IPR027266">
    <property type="entry name" value="TrmE/GcvT-like"/>
</dbReference>
<dbReference type="PANTHER" id="PTHR43757:SF2">
    <property type="entry name" value="AMINOMETHYLTRANSFERASE, MITOCHONDRIAL"/>
    <property type="match status" value="1"/>
</dbReference>
<evidence type="ECO:0000256" key="8">
    <source>
        <dbReference type="PIRSR" id="PIRSR006487-1"/>
    </source>
</evidence>
<dbReference type="Gene3D" id="3.30.70.1400">
    <property type="entry name" value="Aminomethyltransferase beta-barrel domains"/>
    <property type="match status" value="1"/>
</dbReference>
<evidence type="ECO:0000256" key="3">
    <source>
        <dbReference type="ARBA" id="ARBA00022576"/>
    </source>
</evidence>
<dbReference type="GO" id="GO:0005829">
    <property type="term" value="C:cytosol"/>
    <property type="evidence" value="ECO:0007669"/>
    <property type="project" value="TreeGrafter"/>
</dbReference>
<evidence type="ECO:0000256" key="4">
    <source>
        <dbReference type="ARBA" id="ARBA00022679"/>
    </source>
</evidence>
<feature type="binding site" evidence="8">
    <location>
        <position position="197"/>
    </location>
    <ligand>
        <name>substrate</name>
    </ligand>
</feature>
<evidence type="ECO:0000259" key="9">
    <source>
        <dbReference type="Pfam" id="PF01571"/>
    </source>
</evidence>
<dbReference type="InterPro" id="IPR028896">
    <property type="entry name" value="GcvT/YgfZ/DmdA"/>
</dbReference>
<keyword evidence="3 7" id="KW-0032">Aminotransferase</keyword>
<dbReference type="eggNOG" id="COG0404">
    <property type="taxonomic scope" value="Bacteria"/>
</dbReference>
<evidence type="ECO:0000256" key="1">
    <source>
        <dbReference type="ARBA" id="ARBA00008609"/>
    </source>
</evidence>
<accession>K8EJM5</accession>
<feature type="domain" description="GCVT N-terminal" evidence="9">
    <location>
        <begin position="9"/>
        <end position="264"/>
    </location>
</feature>
<keyword evidence="4 7" id="KW-0808">Transferase</keyword>
<dbReference type="OrthoDB" id="9774591at2"/>
<dbReference type="SUPFAM" id="SSF101790">
    <property type="entry name" value="Aminomethyltransferase beta-barrel domain"/>
    <property type="match status" value="1"/>
</dbReference>
<dbReference type="InterPro" id="IPR006222">
    <property type="entry name" value="GCVT_N"/>
</dbReference>
<evidence type="ECO:0000259" key="10">
    <source>
        <dbReference type="Pfam" id="PF08669"/>
    </source>
</evidence>
<dbReference type="Pfam" id="PF01571">
    <property type="entry name" value="GCV_T"/>
    <property type="match status" value="1"/>
</dbReference>
<dbReference type="Gene3D" id="4.10.1250.10">
    <property type="entry name" value="Aminomethyltransferase fragment"/>
    <property type="match status" value="1"/>
</dbReference>
<dbReference type="STRING" id="1121428.DESHY_50079"/>
<dbReference type="FunFam" id="2.40.30.110:FF:000003">
    <property type="entry name" value="Aminomethyltransferase"/>
    <property type="match status" value="1"/>
</dbReference>
<dbReference type="Pfam" id="PF08669">
    <property type="entry name" value="GCV_T_C"/>
    <property type="match status" value="1"/>
</dbReference>
<evidence type="ECO:0000256" key="7">
    <source>
        <dbReference type="HAMAP-Rule" id="MF_00259"/>
    </source>
</evidence>
<dbReference type="GO" id="GO:0008483">
    <property type="term" value="F:transaminase activity"/>
    <property type="evidence" value="ECO:0007669"/>
    <property type="project" value="UniProtKB-KW"/>
</dbReference>